<proteinExistence type="predicted"/>
<comment type="caution">
    <text evidence="1">The sequence shown here is derived from an EMBL/GenBank/DDBJ whole genome shotgun (WGS) entry which is preliminary data.</text>
</comment>
<evidence type="ECO:0000313" key="1">
    <source>
        <dbReference type="EMBL" id="OOM76842.1"/>
    </source>
</evidence>
<dbReference type="AlphaFoldDB" id="A0A1S8TGW5"/>
<organism evidence="1 2">
    <name type="scientific">Clostridium puniceum</name>
    <dbReference type="NCBI Taxonomy" id="29367"/>
    <lineage>
        <taxon>Bacteria</taxon>
        <taxon>Bacillati</taxon>
        <taxon>Bacillota</taxon>
        <taxon>Clostridia</taxon>
        <taxon>Eubacteriales</taxon>
        <taxon>Clostridiaceae</taxon>
        <taxon>Clostridium</taxon>
    </lineage>
</organism>
<gene>
    <name evidence="1" type="ORF">CLPUN_25420</name>
</gene>
<dbReference type="Proteomes" id="UP000190890">
    <property type="component" value="Unassembled WGS sequence"/>
</dbReference>
<dbReference type="EMBL" id="LZZM01000163">
    <property type="protein sequence ID" value="OOM76842.1"/>
    <property type="molecule type" value="Genomic_DNA"/>
</dbReference>
<accession>A0A1S8TGW5</accession>
<reference evidence="1 2" key="1">
    <citation type="submission" date="2016-05" db="EMBL/GenBank/DDBJ databases">
        <title>Microbial solvent formation.</title>
        <authorList>
            <person name="Poehlein A."/>
            <person name="Montoya Solano J.D."/>
            <person name="Flitsch S."/>
            <person name="Krabben P."/>
            <person name="Duerre P."/>
            <person name="Daniel R."/>
        </authorList>
    </citation>
    <scope>NUCLEOTIDE SEQUENCE [LARGE SCALE GENOMIC DNA]</scope>
    <source>
        <strain evidence="1 2">DSM 2619</strain>
    </source>
</reference>
<sequence>MEVTNVNIKEDKLILNVKIIPLIISIIDIENLGFKSRVK</sequence>
<keyword evidence="2" id="KW-1185">Reference proteome</keyword>
<evidence type="ECO:0000313" key="2">
    <source>
        <dbReference type="Proteomes" id="UP000190890"/>
    </source>
</evidence>
<protein>
    <submittedName>
        <fullName evidence="1">Uncharacterized protein</fullName>
    </submittedName>
</protein>
<name>A0A1S8TGW5_9CLOT</name>